<dbReference type="InterPro" id="IPR028345">
    <property type="entry name" value="Antibiotic_NAT-like"/>
</dbReference>
<gene>
    <name evidence="2" type="primary">ywlG</name>
    <name evidence="2" type="ORF">J40TS1_46790</name>
</gene>
<name>A0A919YQW8_9BACL</name>
<dbReference type="Proteomes" id="UP000683139">
    <property type="component" value="Unassembled WGS sequence"/>
</dbReference>
<dbReference type="InterPro" id="IPR006340">
    <property type="entry name" value="DUF436"/>
</dbReference>
<accession>A0A919YQW8</accession>
<organism evidence="2 3">
    <name type="scientific">Paenibacillus montaniterrae</name>
    <dbReference type="NCBI Taxonomy" id="429341"/>
    <lineage>
        <taxon>Bacteria</taxon>
        <taxon>Bacillati</taxon>
        <taxon>Bacillota</taxon>
        <taxon>Bacilli</taxon>
        <taxon>Bacillales</taxon>
        <taxon>Paenibacillaceae</taxon>
        <taxon>Paenibacillus</taxon>
    </lineage>
</organism>
<dbReference type="RefSeq" id="WP_213519697.1">
    <property type="nucleotide sequence ID" value="NZ_BOSE01000012.1"/>
</dbReference>
<dbReference type="SUPFAM" id="SSF110710">
    <property type="entry name" value="TTHA0583/YokD-like"/>
    <property type="match status" value="1"/>
</dbReference>
<dbReference type="AlphaFoldDB" id="A0A919YQW8"/>
<proteinExistence type="inferred from homology"/>
<evidence type="ECO:0000256" key="1">
    <source>
        <dbReference type="HAMAP-Rule" id="MF_00800"/>
    </source>
</evidence>
<dbReference type="Pfam" id="PF04260">
    <property type="entry name" value="DUF436"/>
    <property type="match status" value="1"/>
</dbReference>
<comment type="similarity">
    <text evidence="1">Belongs to the UPF0340 family.</text>
</comment>
<keyword evidence="3" id="KW-1185">Reference proteome</keyword>
<sequence length="182" mass="19703">MAHSLETIAQQVEQITCELMERCQWTKPKLLIIGASTSEVAGERIGSAGAVEIAEAIYSGLQQASRTYPFIPVFQCCEHLNRAIVIERELAEQLNLTLVHAKPVPKAGGAMAAYAYSQLQQPALVESIAADAGIDIGDTFIGMHLKQVVVPFRASLRSIGDAHVTLAFTRPKLIGGERAVYE</sequence>
<reference evidence="2" key="1">
    <citation type="submission" date="2021-03" db="EMBL/GenBank/DDBJ databases">
        <title>Antimicrobial resistance genes in bacteria isolated from Japanese honey, and their potential for conferring macrolide and lincosamide resistance in the American foulbrood pathogen Paenibacillus larvae.</title>
        <authorList>
            <person name="Okamoto M."/>
            <person name="Kumagai M."/>
            <person name="Kanamori H."/>
            <person name="Takamatsu D."/>
        </authorList>
    </citation>
    <scope>NUCLEOTIDE SEQUENCE</scope>
    <source>
        <strain evidence="2">J40TS1</strain>
    </source>
</reference>
<comment type="caution">
    <text evidence="2">The sequence shown here is derived from an EMBL/GenBank/DDBJ whole genome shotgun (WGS) entry which is preliminary data.</text>
</comment>
<dbReference type="Gene3D" id="3.40.50.10360">
    <property type="entry name" value="Hypothetical protein TT1679"/>
    <property type="match status" value="1"/>
</dbReference>
<dbReference type="HAMAP" id="MF_00800">
    <property type="entry name" value="UPF0340"/>
    <property type="match status" value="1"/>
</dbReference>
<protein>
    <recommendedName>
        <fullName evidence="1">UPF0340 protein J40TS1_46790</fullName>
    </recommendedName>
</protein>
<evidence type="ECO:0000313" key="2">
    <source>
        <dbReference type="EMBL" id="GIP19037.1"/>
    </source>
</evidence>
<dbReference type="NCBIfam" id="TIGR01440">
    <property type="entry name" value="TIGR01440 family protein"/>
    <property type="match status" value="1"/>
</dbReference>
<dbReference type="EMBL" id="BOSE01000012">
    <property type="protein sequence ID" value="GIP19037.1"/>
    <property type="molecule type" value="Genomic_DNA"/>
</dbReference>
<dbReference type="PIRSF" id="PIRSF007510">
    <property type="entry name" value="UCP007510"/>
    <property type="match status" value="1"/>
</dbReference>
<evidence type="ECO:0000313" key="3">
    <source>
        <dbReference type="Proteomes" id="UP000683139"/>
    </source>
</evidence>